<comment type="caution">
    <text evidence="1">The sequence shown here is derived from an EMBL/GenBank/DDBJ whole genome shotgun (WGS) entry which is preliminary data.</text>
</comment>
<proteinExistence type="predicted"/>
<sequence>MKKIKLCILSLMTVTVLSFGLNGLNLKENASSDTQRAIDVQYEHGRGI</sequence>
<keyword evidence="1" id="KW-0650">Protein phosphatase inhibitor</keyword>
<keyword evidence="2" id="KW-1185">Reference proteome</keyword>
<name>A0ABU8FFY7_9BACI</name>
<protein>
    <submittedName>
        <fullName evidence="1">Phr family secreted Rap phosphatase inhibitor</fullName>
    </submittedName>
</protein>
<accession>A0ABU8FFY7</accession>
<dbReference type="Proteomes" id="UP001372526">
    <property type="component" value="Unassembled WGS sequence"/>
</dbReference>
<evidence type="ECO:0000313" key="1">
    <source>
        <dbReference type="EMBL" id="MEI4801585.1"/>
    </source>
</evidence>
<evidence type="ECO:0000313" key="2">
    <source>
        <dbReference type="Proteomes" id="UP001372526"/>
    </source>
</evidence>
<organism evidence="1 2">
    <name type="scientific">Bacillus bruguierae</name>
    <dbReference type="NCBI Taxonomy" id="3127667"/>
    <lineage>
        <taxon>Bacteria</taxon>
        <taxon>Bacillati</taxon>
        <taxon>Bacillota</taxon>
        <taxon>Bacilli</taxon>
        <taxon>Bacillales</taxon>
        <taxon>Bacillaceae</taxon>
        <taxon>Bacillus</taxon>
    </lineage>
</organism>
<dbReference type="GO" id="GO:0004864">
    <property type="term" value="F:protein phosphatase inhibitor activity"/>
    <property type="evidence" value="ECO:0007669"/>
    <property type="project" value="UniProtKB-KW"/>
</dbReference>
<reference evidence="1 2" key="1">
    <citation type="submission" date="2024-01" db="EMBL/GenBank/DDBJ databases">
        <title>Seven novel Bacillus-like species.</title>
        <authorList>
            <person name="Liu G."/>
        </authorList>
    </citation>
    <scope>NUCLEOTIDE SEQUENCE [LARGE SCALE GENOMIC DNA]</scope>
    <source>
        <strain evidence="1 2">FJAT-51639</strain>
    </source>
</reference>
<gene>
    <name evidence="1" type="ORF">WAZ07_09630</name>
</gene>
<dbReference type="RefSeq" id="WP_139207661.1">
    <property type="nucleotide sequence ID" value="NZ_JBAWSX010000004.1"/>
</dbReference>
<dbReference type="EMBL" id="JBAWSX010000004">
    <property type="protein sequence ID" value="MEI4801585.1"/>
    <property type="molecule type" value="Genomic_DNA"/>
</dbReference>